<name>A0ABQ5IBL7_9ASTR</name>
<evidence type="ECO:0000313" key="2">
    <source>
        <dbReference type="Proteomes" id="UP001151760"/>
    </source>
</evidence>
<reference evidence="1" key="2">
    <citation type="submission" date="2022-01" db="EMBL/GenBank/DDBJ databases">
        <authorList>
            <person name="Yamashiro T."/>
            <person name="Shiraishi A."/>
            <person name="Satake H."/>
            <person name="Nakayama K."/>
        </authorList>
    </citation>
    <scope>NUCLEOTIDE SEQUENCE</scope>
</reference>
<organism evidence="1 2">
    <name type="scientific">Tanacetum coccineum</name>
    <dbReference type="NCBI Taxonomy" id="301880"/>
    <lineage>
        <taxon>Eukaryota</taxon>
        <taxon>Viridiplantae</taxon>
        <taxon>Streptophyta</taxon>
        <taxon>Embryophyta</taxon>
        <taxon>Tracheophyta</taxon>
        <taxon>Spermatophyta</taxon>
        <taxon>Magnoliopsida</taxon>
        <taxon>eudicotyledons</taxon>
        <taxon>Gunneridae</taxon>
        <taxon>Pentapetalae</taxon>
        <taxon>asterids</taxon>
        <taxon>campanulids</taxon>
        <taxon>Asterales</taxon>
        <taxon>Asteraceae</taxon>
        <taxon>Asteroideae</taxon>
        <taxon>Anthemideae</taxon>
        <taxon>Anthemidinae</taxon>
        <taxon>Tanacetum</taxon>
    </lineage>
</organism>
<comment type="caution">
    <text evidence="1">The sequence shown here is derived from an EMBL/GenBank/DDBJ whole genome shotgun (WGS) entry which is preliminary data.</text>
</comment>
<proteinExistence type="predicted"/>
<protein>
    <submittedName>
        <fullName evidence="1">Uncharacterized protein</fullName>
    </submittedName>
</protein>
<sequence>MCIWLDLSGQTSGPCQPMENFFIGLYYQLRSIEDKLNYLEQPLPPAPVAPTGQQVAPEILAAHTAWELKALFAQQAEQELLQTTRDFHACKQEEGISIERTVLSTIAEVAKERRKPLEQSMECEMQSIKDNEVWILVELPPNGSKRDVWVSCYTEAVYLTDSETSSLRRLEMCFVFYGGAVDWKSGQAKHFFATSSAEA</sequence>
<keyword evidence="2" id="KW-1185">Reference proteome</keyword>
<reference evidence="1" key="1">
    <citation type="journal article" date="2022" name="Int. J. Mol. Sci.">
        <title>Draft Genome of Tanacetum Coccineum: Genomic Comparison of Closely Related Tanacetum-Family Plants.</title>
        <authorList>
            <person name="Yamashiro T."/>
            <person name="Shiraishi A."/>
            <person name="Nakayama K."/>
            <person name="Satake H."/>
        </authorList>
    </citation>
    <scope>NUCLEOTIDE SEQUENCE</scope>
</reference>
<dbReference type="Proteomes" id="UP001151760">
    <property type="component" value="Unassembled WGS sequence"/>
</dbReference>
<dbReference type="EMBL" id="BQNB010020589">
    <property type="protein sequence ID" value="GJT97547.1"/>
    <property type="molecule type" value="Genomic_DNA"/>
</dbReference>
<gene>
    <name evidence="1" type="ORF">Tco_1093065</name>
</gene>
<accession>A0ABQ5IBL7</accession>
<evidence type="ECO:0000313" key="1">
    <source>
        <dbReference type="EMBL" id="GJT97547.1"/>
    </source>
</evidence>